<dbReference type="AlphaFoldDB" id="A0A2U0I0T2"/>
<dbReference type="Proteomes" id="UP000245962">
    <property type="component" value="Unassembled WGS sequence"/>
</dbReference>
<evidence type="ECO:0000313" key="1">
    <source>
        <dbReference type="EMBL" id="PVW14711.1"/>
    </source>
</evidence>
<gene>
    <name evidence="1" type="ORF">DDV96_09350</name>
</gene>
<dbReference type="EMBL" id="QEHR01000005">
    <property type="protein sequence ID" value="PVW14711.1"/>
    <property type="molecule type" value="Genomic_DNA"/>
</dbReference>
<evidence type="ECO:0000313" key="2">
    <source>
        <dbReference type="Proteomes" id="UP000245962"/>
    </source>
</evidence>
<reference evidence="1 2" key="1">
    <citation type="submission" date="2018-04" db="EMBL/GenBank/DDBJ databases">
        <title>Marixanthomonas spongiae HN-E44 sp. nov., isolated from a marine sponge.</title>
        <authorList>
            <person name="Luo L."/>
            <person name="Zhuang L."/>
        </authorList>
    </citation>
    <scope>NUCLEOTIDE SEQUENCE [LARGE SCALE GENOMIC DNA]</scope>
    <source>
        <strain evidence="1 2">HN-E44</strain>
    </source>
</reference>
<protein>
    <submittedName>
        <fullName evidence="1">Uncharacterized protein</fullName>
    </submittedName>
</protein>
<keyword evidence="2" id="KW-1185">Reference proteome</keyword>
<accession>A0A2U0I0T2</accession>
<proteinExistence type="predicted"/>
<name>A0A2U0I0T2_9FLAO</name>
<sequence>MLSKYTNQKIRRLSVFLKLLAVISGKCIETTDLKKTNKQKKAPEEISKAFIYRIKKRLFAFFSFLFLFFR</sequence>
<comment type="caution">
    <text evidence="1">The sequence shown here is derived from an EMBL/GenBank/DDBJ whole genome shotgun (WGS) entry which is preliminary data.</text>
</comment>
<organism evidence="1 2">
    <name type="scientific">Marixanthomonas spongiae</name>
    <dbReference type="NCBI Taxonomy" id="2174845"/>
    <lineage>
        <taxon>Bacteria</taxon>
        <taxon>Pseudomonadati</taxon>
        <taxon>Bacteroidota</taxon>
        <taxon>Flavobacteriia</taxon>
        <taxon>Flavobacteriales</taxon>
        <taxon>Flavobacteriaceae</taxon>
        <taxon>Marixanthomonas</taxon>
    </lineage>
</organism>